<gene>
    <name evidence="3" type="ORF">IAD18_02775</name>
</gene>
<feature type="chain" id="PRO_5039084905" evidence="1">
    <location>
        <begin position="21"/>
        <end position="613"/>
    </location>
</feature>
<protein>
    <submittedName>
        <fullName evidence="3">Phosphodiester glycosidase family protein</fullName>
    </submittedName>
</protein>
<evidence type="ECO:0000259" key="2">
    <source>
        <dbReference type="Pfam" id="PF09992"/>
    </source>
</evidence>
<evidence type="ECO:0000313" key="3">
    <source>
        <dbReference type="EMBL" id="HIU38574.1"/>
    </source>
</evidence>
<dbReference type="Proteomes" id="UP000824076">
    <property type="component" value="Unassembled WGS sequence"/>
</dbReference>
<keyword evidence="1" id="KW-0732">Signal</keyword>
<dbReference type="PANTHER" id="PTHR40446:SF2">
    <property type="entry name" value="N-ACETYLGLUCOSAMINE-1-PHOSPHODIESTER ALPHA-N-ACETYLGLUCOSAMINIDASE"/>
    <property type="match status" value="1"/>
</dbReference>
<evidence type="ECO:0000313" key="4">
    <source>
        <dbReference type="Proteomes" id="UP000824076"/>
    </source>
</evidence>
<name>A0A9D1LG70_9BACT</name>
<dbReference type="InterPro" id="IPR018711">
    <property type="entry name" value="NAGPA"/>
</dbReference>
<reference evidence="3" key="1">
    <citation type="submission" date="2020-10" db="EMBL/GenBank/DDBJ databases">
        <authorList>
            <person name="Gilroy R."/>
        </authorList>
    </citation>
    <scope>NUCLEOTIDE SEQUENCE</scope>
    <source>
        <strain evidence="3">17073</strain>
    </source>
</reference>
<feature type="signal peptide" evidence="1">
    <location>
        <begin position="1"/>
        <end position="20"/>
    </location>
</feature>
<sequence length="613" mass="66384">MRKILFWVSCLLVAGTSVFAKNTITINGTAYDIDTLVYKHNVGPGTKYAYYNVPDRPLTIHVMEVDLTNPYVDIETCLSGDSAVATERPTSMYARNDWPGHDMIGATNGDFYQYQNPIEIGIPRSGQFRRNECVTNPVGRASFVLTPDRVPYIDRVDFRGTLTKGETSTRIHAVNMQRLEWENTGGDFMLLYTNSYGKYTHKTSGGVKAIIRPKEGDLFFSANKTIECVVESVFDNPGISPIPENAAVLYGVGASETYLRTLQAGDEIGIFLKTDLRSQPGLLTDFKEQMGGSDDIVLQGGVTDAGQSGAATGEHPRTGMGISKDKKTVYIVVVDGRQTASAGVSLQDFGEVFKTLGAWDAVNLDGGGSTCMVVNKEIRNHPSDGNERAVGNGVLVLSNAPVDDVIASIEFSPRSYNVPANARFRPIIYAFNQYGLMKSDDLEGVEFSCSPEIGEFNENKEFTAVDGNASGYITATYGDVSVTQAVNVVNSPITLERDSYLIDNSHPCEIKMNATVGLVTDAVDPAKAKWEVENPEICEVRDGVIYALKDGTTKITGTLSNFSGEITVTVENPQASAMPVFSEIVPGDWSLMQSGGSGLTLTPDGDGFVLSYT</sequence>
<feature type="domain" description="Phosphodiester glycosidase" evidence="2">
    <location>
        <begin position="239"/>
        <end position="396"/>
    </location>
</feature>
<dbReference type="Pfam" id="PF09992">
    <property type="entry name" value="NAGPA"/>
    <property type="match status" value="1"/>
</dbReference>
<proteinExistence type="predicted"/>
<keyword evidence="3" id="KW-0378">Hydrolase</keyword>
<dbReference type="PANTHER" id="PTHR40446">
    <property type="entry name" value="N-ACETYLGLUCOSAMINE-1-PHOSPHODIESTER ALPHA-N-ACETYLGLUCOSAMINIDASE"/>
    <property type="match status" value="1"/>
</dbReference>
<organism evidence="3 4">
    <name type="scientific">Candidatus Limisoma intestinavium</name>
    <dbReference type="NCBI Taxonomy" id="2840856"/>
    <lineage>
        <taxon>Bacteria</taxon>
        <taxon>Pseudomonadati</taxon>
        <taxon>Bacteroidota</taxon>
        <taxon>Bacteroidia</taxon>
        <taxon>Bacteroidales</taxon>
        <taxon>Candidatus Limisoma</taxon>
    </lineage>
</organism>
<accession>A0A9D1LG70</accession>
<dbReference type="Gene3D" id="2.60.40.1080">
    <property type="match status" value="1"/>
</dbReference>
<dbReference type="AlphaFoldDB" id="A0A9D1LG70"/>
<keyword evidence="3" id="KW-0326">Glycosidase</keyword>
<feature type="non-terminal residue" evidence="3">
    <location>
        <position position="613"/>
    </location>
</feature>
<dbReference type="EMBL" id="DVMS01000077">
    <property type="protein sequence ID" value="HIU38574.1"/>
    <property type="molecule type" value="Genomic_DNA"/>
</dbReference>
<comment type="caution">
    <text evidence="3">The sequence shown here is derived from an EMBL/GenBank/DDBJ whole genome shotgun (WGS) entry which is preliminary data.</text>
</comment>
<reference evidence="3" key="2">
    <citation type="journal article" date="2021" name="PeerJ">
        <title>Extensive microbial diversity within the chicken gut microbiome revealed by metagenomics and culture.</title>
        <authorList>
            <person name="Gilroy R."/>
            <person name="Ravi A."/>
            <person name="Getino M."/>
            <person name="Pursley I."/>
            <person name="Horton D.L."/>
            <person name="Alikhan N.F."/>
            <person name="Baker D."/>
            <person name="Gharbi K."/>
            <person name="Hall N."/>
            <person name="Watson M."/>
            <person name="Adriaenssens E.M."/>
            <person name="Foster-Nyarko E."/>
            <person name="Jarju S."/>
            <person name="Secka A."/>
            <person name="Antonio M."/>
            <person name="Oren A."/>
            <person name="Chaudhuri R.R."/>
            <person name="La Ragione R."/>
            <person name="Hildebrand F."/>
            <person name="Pallen M.J."/>
        </authorList>
    </citation>
    <scope>NUCLEOTIDE SEQUENCE</scope>
    <source>
        <strain evidence="3">17073</strain>
    </source>
</reference>
<dbReference type="GO" id="GO:0016798">
    <property type="term" value="F:hydrolase activity, acting on glycosyl bonds"/>
    <property type="evidence" value="ECO:0007669"/>
    <property type="project" value="UniProtKB-KW"/>
</dbReference>
<evidence type="ECO:0000256" key="1">
    <source>
        <dbReference type="SAM" id="SignalP"/>
    </source>
</evidence>